<dbReference type="PANTHER" id="PTHR46809:SF2">
    <property type="entry name" value="GH21273P"/>
    <property type="match status" value="1"/>
</dbReference>
<dbReference type="InterPro" id="IPR036300">
    <property type="entry name" value="MIR_dom_sf"/>
</dbReference>
<evidence type="ECO:0000313" key="5">
    <source>
        <dbReference type="Proteomes" id="UP000789508"/>
    </source>
</evidence>
<reference evidence="4" key="1">
    <citation type="submission" date="2021-06" db="EMBL/GenBank/DDBJ databases">
        <authorList>
            <person name="Kallberg Y."/>
            <person name="Tangrot J."/>
            <person name="Rosling A."/>
        </authorList>
    </citation>
    <scope>NUCLEOTIDE SEQUENCE</scope>
    <source>
        <strain evidence="4">FL130A</strain>
    </source>
</reference>
<organism evidence="4 5">
    <name type="scientific">Ambispora leptoticha</name>
    <dbReference type="NCBI Taxonomy" id="144679"/>
    <lineage>
        <taxon>Eukaryota</taxon>
        <taxon>Fungi</taxon>
        <taxon>Fungi incertae sedis</taxon>
        <taxon>Mucoromycota</taxon>
        <taxon>Glomeromycotina</taxon>
        <taxon>Glomeromycetes</taxon>
        <taxon>Archaeosporales</taxon>
        <taxon>Ambisporaceae</taxon>
        <taxon>Ambispora</taxon>
    </lineage>
</organism>
<keyword evidence="1" id="KW-0732">Signal</keyword>
<evidence type="ECO:0000259" key="3">
    <source>
        <dbReference type="PROSITE" id="PS50919"/>
    </source>
</evidence>
<dbReference type="PANTHER" id="PTHR46809">
    <property type="entry name" value="STROMAL CELL-DERIVED FACTOR 2-LIKE PROTEIN"/>
    <property type="match status" value="1"/>
</dbReference>
<dbReference type="OrthoDB" id="5588846at2759"/>
<proteinExistence type="predicted"/>
<keyword evidence="2" id="KW-0677">Repeat</keyword>
<accession>A0A9N8WRP1</accession>
<protein>
    <submittedName>
        <fullName evidence="4">2518_t:CDS:1</fullName>
    </submittedName>
</protein>
<comment type="caution">
    <text evidence="4">The sequence shown here is derived from an EMBL/GenBank/DDBJ whole genome shotgun (WGS) entry which is preliminary data.</text>
</comment>
<evidence type="ECO:0000256" key="2">
    <source>
        <dbReference type="ARBA" id="ARBA00022737"/>
    </source>
</evidence>
<feature type="domain" description="MIR" evidence="3">
    <location>
        <begin position="136"/>
        <end position="188"/>
    </location>
</feature>
<dbReference type="PROSITE" id="PS50919">
    <property type="entry name" value="MIR"/>
    <property type="match status" value="3"/>
</dbReference>
<dbReference type="SUPFAM" id="SSF82109">
    <property type="entry name" value="MIR domain"/>
    <property type="match status" value="1"/>
</dbReference>
<dbReference type="Pfam" id="PF02815">
    <property type="entry name" value="MIR"/>
    <property type="match status" value="1"/>
</dbReference>
<dbReference type="AlphaFoldDB" id="A0A9N8WRP1"/>
<dbReference type="InterPro" id="IPR016093">
    <property type="entry name" value="MIR_motif"/>
</dbReference>
<name>A0A9N8WRP1_9GLOM</name>
<dbReference type="Proteomes" id="UP000789508">
    <property type="component" value="Unassembled WGS sequence"/>
</dbReference>
<evidence type="ECO:0000256" key="1">
    <source>
        <dbReference type="ARBA" id="ARBA00022729"/>
    </source>
</evidence>
<feature type="domain" description="MIR" evidence="3">
    <location>
        <begin position="10"/>
        <end position="64"/>
    </location>
</feature>
<keyword evidence="5" id="KW-1185">Reference proteome</keyword>
<dbReference type="Gene3D" id="2.80.10.50">
    <property type="match status" value="1"/>
</dbReference>
<dbReference type="CDD" id="cd23263">
    <property type="entry name" value="beta-trefoil_MIR"/>
    <property type="match status" value="1"/>
</dbReference>
<dbReference type="EMBL" id="CAJVPS010000554">
    <property type="protein sequence ID" value="CAG8494464.1"/>
    <property type="molecule type" value="Genomic_DNA"/>
</dbReference>
<dbReference type="SMART" id="SM00472">
    <property type="entry name" value="MIR"/>
    <property type="match status" value="3"/>
</dbReference>
<feature type="domain" description="MIR" evidence="3">
    <location>
        <begin position="72"/>
        <end position="128"/>
    </location>
</feature>
<gene>
    <name evidence="4" type="ORF">ALEPTO_LOCUS3158</name>
</gene>
<sequence length="188" mass="21675">MTDHHGKIPKDYVRLGSHITLKHVMTGRFLASQKQNYHGGSQQQQVFGNRWTPGPDDYWIVMPAHKHDGEPGAKIRYGDGIRLKHVTTRRNLHSHNGFKSPVSNQQEVTCFGDDHNSDSNDNWIVQRHSYNQVYEKSQWHVDDIISLHHANTKLALHSHDIALDGEHQEVTCFGNGHEENDKWRITFS</sequence>
<evidence type="ECO:0000313" key="4">
    <source>
        <dbReference type="EMBL" id="CAG8494464.1"/>
    </source>
</evidence>